<keyword evidence="2" id="KW-1185">Reference proteome</keyword>
<dbReference type="Proteomes" id="UP000052976">
    <property type="component" value="Unassembled WGS sequence"/>
</dbReference>
<feature type="non-terminal residue" evidence="1">
    <location>
        <position position="172"/>
    </location>
</feature>
<gene>
    <name evidence="1" type="ORF">N302_01429</name>
</gene>
<evidence type="ECO:0000313" key="2">
    <source>
        <dbReference type="Proteomes" id="UP000052976"/>
    </source>
</evidence>
<name>A0A091ER68_CORBR</name>
<reference evidence="1 2" key="1">
    <citation type="submission" date="2014-04" db="EMBL/GenBank/DDBJ databases">
        <title>Genome evolution of avian class.</title>
        <authorList>
            <person name="Zhang G."/>
            <person name="Li C."/>
        </authorList>
    </citation>
    <scope>NUCLEOTIDE SEQUENCE [LARGE SCALE GENOMIC DNA]</scope>
    <source>
        <strain evidence="1">BGI_N302</strain>
    </source>
</reference>
<sequence>IDVLLFENSNLLLLLCPLQWFMQPIIPKTPVVFFKVYFLQNQPKSWGFGDVDLLLSPAAFHDGLSSITFHNCYHQPNHLPDLVHHETLTFHFDHRKFHIFPDKGLSTVHLHDVPLGTGVPGALLGREVVEVVCPFVAGQQFIDPFKGLCVQPIKLFLHNMVLMGKGKCWQHV</sequence>
<proteinExistence type="predicted"/>
<dbReference type="AlphaFoldDB" id="A0A091ER68"/>
<evidence type="ECO:0000313" key="1">
    <source>
        <dbReference type="EMBL" id="KFO59506.1"/>
    </source>
</evidence>
<organism evidence="1 2">
    <name type="scientific">Corvus brachyrhynchos</name>
    <name type="common">American crow</name>
    <dbReference type="NCBI Taxonomy" id="85066"/>
    <lineage>
        <taxon>Eukaryota</taxon>
        <taxon>Metazoa</taxon>
        <taxon>Chordata</taxon>
        <taxon>Craniata</taxon>
        <taxon>Vertebrata</taxon>
        <taxon>Euteleostomi</taxon>
        <taxon>Archelosauria</taxon>
        <taxon>Archosauria</taxon>
        <taxon>Dinosauria</taxon>
        <taxon>Saurischia</taxon>
        <taxon>Theropoda</taxon>
        <taxon>Coelurosauria</taxon>
        <taxon>Aves</taxon>
        <taxon>Neognathae</taxon>
        <taxon>Neoaves</taxon>
        <taxon>Telluraves</taxon>
        <taxon>Australaves</taxon>
        <taxon>Passeriformes</taxon>
        <taxon>Corvoidea</taxon>
        <taxon>Corvidae</taxon>
        <taxon>Corvus</taxon>
    </lineage>
</organism>
<protein>
    <submittedName>
        <fullName evidence="1">Uncharacterized protein</fullName>
    </submittedName>
</protein>
<accession>A0A091ER68</accession>
<dbReference type="EMBL" id="KK718897">
    <property type="protein sequence ID" value="KFO59506.1"/>
    <property type="molecule type" value="Genomic_DNA"/>
</dbReference>
<feature type="non-terminal residue" evidence="1">
    <location>
        <position position="1"/>
    </location>
</feature>